<evidence type="ECO:0000256" key="1">
    <source>
        <dbReference type="ARBA" id="ARBA00022801"/>
    </source>
</evidence>
<dbReference type="EMBL" id="KZ825818">
    <property type="protein sequence ID" value="PYH97873.1"/>
    <property type="molecule type" value="Genomic_DNA"/>
</dbReference>
<dbReference type="InterPro" id="IPR005645">
    <property type="entry name" value="FSH-like_dom"/>
</dbReference>
<dbReference type="VEuPathDB" id="FungiDB:BO71DRAFT_372510"/>
<dbReference type="InterPro" id="IPR050593">
    <property type="entry name" value="LovG"/>
</dbReference>
<feature type="domain" description="Serine hydrolase" evidence="2">
    <location>
        <begin position="12"/>
        <end position="240"/>
    </location>
</feature>
<proteinExistence type="predicted"/>
<evidence type="ECO:0000313" key="3">
    <source>
        <dbReference type="EMBL" id="PYH97873.1"/>
    </source>
</evidence>
<evidence type="ECO:0000313" key="4">
    <source>
        <dbReference type="Proteomes" id="UP000247810"/>
    </source>
</evidence>
<dbReference type="SUPFAM" id="SSF53474">
    <property type="entry name" value="alpha/beta-Hydrolases"/>
    <property type="match status" value="1"/>
</dbReference>
<protein>
    <recommendedName>
        <fullName evidence="2">Serine hydrolase domain-containing protein</fullName>
    </recommendedName>
</protein>
<dbReference type="Pfam" id="PF03959">
    <property type="entry name" value="FSH1"/>
    <property type="match status" value="1"/>
</dbReference>
<dbReference type="AlphaFoldDB" id="A0A319E2C3"/>
<sequence length="305" mass="34103">MSLSNPNSPKPKKFRILMLHGYAQSARVFRIKMRLLMEQITHSITPTLSNEYPGGIEFLFPDGPVNLHAPGTSSSDPERDPENQAWWLNLDDISRYIFLNETIQYLADFLNGEPIHGAIGFSQGGALAVMISSMCEATINPKRIQAIQDQGIPANTFLDSLPGQQPLKFVLSFCGFKGTMDYYSSLYTSMLRTPSFHAIGAFDTMIAAEKSELLVNSFVAPQVMHYFGGHFIPRDRESLRAIMGFLQRTCYSEAKDSGSIVGVKKAPEQRVLLDSSVPGSCRIAKMFLIRRRPVVQMCRVRRTIA</sequence>
<dbReference type="OrthoDB" id="2094269at2759"/>
<dbReference type="Gene3D" id="3.40.50.1820">
    <property type="entry name" value="alpha/beta hydrolase"/>
    <property type="match status" value="1"/>
</dbReference>
<dbReference type="GO" id="GO:0005634">
    <property type="term" value="C:nucleus"/>
    <property type="evidence" value="ECO:0007669"/>
    <property type="project" value="TreeGrafter"/>
</dbReference>
<keyword evidence="4" id="KW-1185">Reference proteome</keyword>
<dbReference type="PANTHER" id="PTHR48070">
    <property type="entry name" value="ESTERASE OVCA2"/>
    <property type="match status" value="1"/>
</dbReference>
<name>A0A319E2C3_9EURO</name>
<accession>A0A319E2C3</accession>
<reference evidence="3 4" key="1">
    <citation type="submission" date="2018-02" db="EMBL/GenBank/DDBJ databases">
        <title>The genomes of Aspergillus section Nigri reveals drivers in fungal speciation.</title>
        <authorList>
            <consortium name="DOE Joint Genome Institute"/>
            <person name="Vesth T.C."/>
            <person name="Nybo J."/>
            <person name="Theobald S."/>
            <person name="Brandl J."/>
            <person name="Frisvad J.C."/>
            <person name="Nielsen K.F."/>
            <person name="Lyhne E.K."/>
            <person name="Kogle M.E."/>
            <person name="Kuo A."/>
            <person name="Riley R."/>
            <person name="Clum A."/>
            <person name="Nolan M."/>
            <person name="Lipzen A."/>
            <person name="Salamov A."/>
            <person name="Henrissat B."/>
            <person name="Wiebenga A."/>
            <person name="De vries R.P."/>
            <person name="Grigoriev I.V."/>
            <person name="Mortensen U.H."/>
            <person name="Andersen M.R."/>
            <person name="Baker S.E."/>
        </authorList>
    </citation>
    <scope>NUCLEOTIDE SEQUENCE [LARGE SCALE GENOMIC DNA]</scope>
    <source>
        <strain evidence="3 4">CBS 707.79</strain>
    </source>
</reference>
<gene>
    <name evidence="3" type="ORF">BO71DRAFT_372510</name>
</gene>
<dbReference type="InterPro" id="IPR029058">
    <property type="entry name" value="AB_hydrolase_fold"/>
</dbReference>
<dbReference type="GO" id="GO:0016787">
    <property type="term" value="F:hydrolase activity"/>
    <property type="evidence" value="ECO:0007669"/>
    <property type="project" value="UniProtKB-KW"/>
</dbReference>
<organism evidence="3 4">
    <name type="scientific">Aspergillus ellipticus CBS 707.79</name>
    <dbReference type="NCBI Taxonomy" id="1448320"/>
    <lineage>
        <taxon>Eukaryota</taxon>
        <taxon>Fungi</taxon>
        <taxon>Dikarya</taxon>
        <taxon>Ascomycota</taxon>
        <taxon>Pezizomycotina</taxon>
        <taxon>Eurotiomycetes</taxon>
        <taxon>Eurotiomycetidae</taxon>
        <taxon>Eurotiales</taxon>
        <taxon>Aspergillaceae</taxon>
        <taxon>Aspergillus</taxon>
        <taxon>Aspergillus subgen. Circumdati</taxon>
    </lineage>
</organism>
<dbReference type="PANTHER" id="PTHR48070:SF6">
    <property type="entry name" value="ESTERASE OVCA2"/>
    <property type="match status" value="1"/>
</dbReference>
<dbReference type="STRING" id="1448320.A0A319E2C3"/>
<dbReference type="Proteomes" id="UP000247810">
    <property type="component" value="Unassembled WGS sequence"/>
</dbReference>
<keyword evidence="1" id="KW-0378">Hydrolase</keyword>
<evidence type="ECO:0000259" key="2">
    <source>
        <dbReference type="Pfam" id="PF03959"/>
    </source>
</evidence>
<dbReference type="GO" id="GO:0005737">
    <property type="term" value="C:cytoplasm"/>
    <property type="evidence" value="ECO:0007669"/>
    <property type="project" value="TreeGrafter"/>
</dbReference>